<accession>A0A853CKU9</accession>
<protein>
    <submittedName>
        <fullName evidence="1">Uncharacterized protein</fullName>
    </submittedName>
</protein>
<comment type="caution">
    <text evidence="1">The sequence shown here is derived from an EMBL/GenBank/DDBJ whole genome shotgun (WGS) entry which is preliminary data.</text>
</comment>
<gene>
    <name evidence="1" type="ORF">GGQ55_002881</name>
</gene>
<name>A0A853CKU9_9ACTN</name>
<evidence type="ECO:0000313" key="1">
    <source>
        <dbReference type="EMBL" id="NYJ06603.1"/>
    </source>
</evidence>
<dbReference type="AlphaFoldDB" id="A0A853CKU9"/>
<dbReference type="Proteomes" id="UP000541969">
    <property type="component" value="Unassembled WGS sequence"/>
</dbReference>
<dbReference type="RefSeq" id="WP_179717828.1">
    <property type="nucleotide sequence ID" value="NZ_JACBZT010000001.1"/>
</dbReference>
<keyword evidence="2" id="KW-1185">Reference proteome</keyword>
<evidence type="ECO:0000313" key="2">
    <source>
        <dbReference type="Proteomes" id="UP000541969"/>
    </source>
</evidence>
<dbReference type="EMBL" id="JACBZT010000001">
    <property type="protein sequence ID" value="NYJ06603.1"/>
    <property type="molecule type" value="Genomic_DNA"/>
</dbReference>
<proteinExistence type="predicted"/>
<sequence length="82" mass="8987">MTSGVTRVSTDSVAHVTTEATCPLCAIVLSLDDEKPRTGTVRWELLPGFRFSVGKAVSFECPNGHTSVHDPDILKAFHSRRF</sequence>
<reference evidence="1 2" key="1">
    <citation type="submission" date="2020-07" db="EMBL/GenBank/DDBJ databases">
        <title>Sequencing the genomes of 1000 actinobacteria strains.</title>
        <authorList>
            <person name="Klenk H.-P."/>
        </authorList>
    </citation>
    <scope>NUCLEOTIDE SEQUENCE [LARGE SCALE GENOMIC DNA]</scope>
    <source>
        <strain evidence="1 2">DSM 104001</strain>
    </source>
</reference>
<organism evidence="1 2">
    <name type="scientific">Petropleomorpha daqingensis</name>
    <dbReference type="NCBI Taxonomy" id="2026353"/>
    <lineage>
        <taxon>Bacteria</taxon>
        <taxon>Bacillati</taxon>
        <taxon>Actinomycetota</taxon>
        <taxon>Actinomycetes</taxon>
        <taxon>Geodermatophilales</taxon>
        <taxon>Geodermatophilaceae</taxon>
        <taxon>Petropleomorpha</taxon>
    </lineage>
</organism>